<proteinExistence type="predicted"/>
<dbReference type="Proteomes" id="UP000654075">
    <property type="component" value="Unassembled WGS sequence"/>
</dbReference>
<gene>
    <name evidence="2" type="ORF">PGLA1383_LOCUS34167</name>
</gene>
<feature type="non-terminal residue" evidence="2">
    <location>
        <position position="1"/>
    </location>
</feature>
<comment type="caution">
    <text evidence="2">The sequence shown here is derived from an EMBL/GenBank/DDBJ whole genome shotgun (WGS) entry which is preliminary data.</text>
</comment>
<evidence type="ECO:0000256" key="1">
    <source>
        <dbReference type="SAM" id="MobiDB-lite"/>
    </source>
</evidence>
<feature type="region of interest" description="Disordered" evidence="1">
    <location>
        <begin position="16"/>
        <end position="63"/>
    </location>
</feature>
<dbReference type="AlphaFoldDB" id="A0A813FR03"/>
<evidence type="ECO:0000313" key="3">
    <source>
        <dbReference type="Proteomes" id="UP000654075"/>
    </source>
</evidence>
<feature type="compositionally biased region" description="Low complexity" evidence="1">
    <location>
        <begin position="33"/>
        <end position="48"/>
    </location>
</feature>
<protein>
    <submittedName>
        <fullName evidence="2">Uncharacterized protein</fullName>
    </submittedName>
</protein>
<feature type="non-terminal residue" evidence="2">
    <location>
        <position position="165"/>
    </location>
</feature>
<dbReference type="EMBL" id="CAJNNV010025885">
    <property type="protein sequence ID" value="CAE8616482.1"/>
    <property type="molecule type" value="Genomic_DNA"/>
</dbReference>
<reference evidence="2" key="1">
    <citation type="submission" date="2021-02" db="EMBL/GenBank/DDBJ databases">
        <authorList>
            <person name="Dougan E. K."/>
            <person name="Rhodes N."/>
            <person name="Thang M."/>
            <person name="Chan C."/>
        </authorList>
    </citation>
    <scope>NUCLEOTIDE SEQUENCE</scope>
</reference>
<name>A0A813FR03_POLGL</name>
<sequence>VSYLFGSGRREAKLLEDDSLPCRPPLSKADRVASASTEASACSSNSLSDSDETSSETAPNKSSYASQFGIDSYPVPVIVNNTFIDLQAGFGRDNSWHELVQERGMRSEPSSWAEQADVPSLLKSAAQLRSAANAPPASAGAALSAGSTLHDLGNCRPCAFFWKDE</sequence>
<organism evidence="2 3">
    <name type="scientific">Polarella glacialis</name>
    <name type="common">Dinoflagellate</name>
    <dbReference type="NCBI Taxonomy" id="89957"/>
    <lineage>
        <taxon>Eukaryota</taxon>
        <taxon>Sar</taxon>
        <taxon>Alveolata</taxon>
        <taxon>Dinophyceae</taxon>
        <taxon>Suessiales</taxon>
        <taxon>Suessiaceae</taxon>
        <taxon>Polarella</taxon>
    </lineage>
</organism>
<accession>A0A813FR03</accession>
<keyword evidence="3" id="KW-1185">Reference proteome</keyword>
<evidence type="ECO:0000313" key="2">
    <source>
        <dbReference type="EMBL" id="CAE8616482.1"/>
    </source>
</evidence>